<dbReference type="InterPro" id="IPR050109">
    <property type="entry name" value="HTH-type_TetR-like_transc_reg"/>
</dbReference>
<dbReference type="EMBL" id="AP022620">
    <property type="protein sequence ID" value="BBZ75631.1"/>
    <property type="molecule type" value="Genomic_DNA"/>
</dbReference>
<evidence type="ECO:0000256" key="5">
    <source>
        <dbReference type="SAM" id="MobiDB-lite"/>
    </source>
</evidence>
<sequence length="195" mass="21252">MGVPRIGEPRAPALPATDDQENRRGAILRAAARLGAAKELERIQAQEIAADAGVALRTLYRYYPSKHHVFAAVLTDQVARFRPPQPTGNRIDDIVAIMVEACRNVLRYKHLAHAMITSTQVVRAQTHEPEDPTLALRILAVAGIDEPSEDQLRRLRLVQQATTGILTWAVGGALAPEDALADVDLACRLLVDGAF</sequence>
<feature type="DNA-binding region" description="H-T-H motif" evidence="4">
    <location>
        <begin position="44"/>
        <end position="63"/>
    </location>
</feature>
<evidence type="ECO:0000259" key="6">
    <source>
        <dbReference type="PROSITE" id="PS50977"/>
    </source>
</evidence>
<keyword evidence="2 4" id="KW-0238">DNA-binding</keyword>
<accession>A0A6N4W8F7</accession>
<proteinExistence type="predicted"/>
<dbReference type="PANTHER" id="PTHR30055">
    <property type="entry name" value="HTH-TYPE TRANSCRIPTIONAL REGULATOR RUTR"/>
    <property type="match status" value="1"/>
</dbReference>
<feature type="region of interest" description="Disordered" evidence="5">
    <location>
        <begin position="1"/>
        <end position="22"/>
    </location>
</feature>
<evidence type="ECO:0000256" key="2">
    <source>
        <dbReference type="ARBA" id="ARBA00023125"/>
    </source>
</evidence>
<name>A0A6N4W8F7_9MYCO</name>
<dbReference type="KEGG" id="many:MANY_09680"/>
<reference evidence="7 8" key="1">
    <citation type="journal article" date="2019" name="Emerg. Microbes Infect.">
        <title>Comprehensive subspecies identification of 175 nontuberculous mycobacteria species based on 7547 genomic profiles.</title>
        <authorList>
            <person name="Matsumoto Y."/>
            <person name="Kinjo T."/>
            <person name="Motooka D."/>
            <person name="Nabeya D."/>
            <person name="Jung N."/>
            <person name="Uechi K."/>
            <person name="Horii T."/>
            <person name="Iida T."/>
            <person name="Fujita J."/>
            <person name="Nakamura S."/>
        </authorList>
    </citation>
    <scope>NUCLEOTIDE SEQUENCE [LARGE SCALE GENOMIC DNA]</scope>
    <source>
        <strain evidence="7 8">JCM 30275</strain>
    </source>
</reference>
<dbReference type="PROSITE" id="PS50977">
    <property type="entry name" value="HTH_TETR_2"/>
    <property type="match status" value="1"/>
</dbReference>
<evidence type="ECO:0000313" key="7">
    <source>
        <dbReference type="EMBL" id="BBZ75631.1"/>
    </source>
</evidence>
<evidence type="ECO:0000313" key="8">
    <source>
        <dbReference type="Proteomes" id="UP000467249"/>
    </source>
</evidence>
<evidence type="ECO:0000256" key="4">
    <source>
        <dbReference type="PROSITE-ProRule" id="PRU00335"/>
    </source>
</evidence>
<dbReference type="Pfam" id="PF17925">
    <property type="entry name" value="TetR_C_20"/>
    <property type="match status" value="1"/>
</dbReference>
<gene>
    <name evidence="7" type="ORF">MANY_09680</name>
</gene>
<dbReference type="Pfam" id="PF00440">
    <property type="entry name" value="TetR_N"/>
    <property type="match status" value="1"/>
</dbReference>
<dbReference type="GO" id="GO:0000976">
    <property type="term" value="F:transcription cis-regulatory region binding"/>
    <property type="evidence" value="ECO:0007669"/>
    <property type="project" value="TreeGrafter"/>
</dbReference>
<dbReference type="AlphaFoldDB" id="A0A6N4W8F7"/>
<dbReference type="PANTHER" id="PTHR30055:SF234">
    <property type="entry name" value="HTH-TYPE TRANSCRIPTIONAL REGULATOR BETI"/>
    <property type="match status" value="1"/>
</dbReference>
<keyword evidence="8" id="KW-1185">Reference proteome</keyword>
<dbReference type="Proteomes" id="UP000467249">
    <property type="component" value="Chromosome"/>
</dbReference>
<dbReference type="SUPFAM" id="SSF46689">
    <property type="entry name" value="Homeodomain-like"/>
    <property type="match status" value="1"/>
</dbReference>
<keyword evidence="3" id="KW-0804">Transcription</keyword>
<dbReference type="InterPro" id="IPR041642">
    <property type="entry name" value="KstR_C"/>
</dbReference>
<dbReference type="InterPro" id="IPR009057">
    <property type="entry name" value="Homeodomain-like_sf"/>
</dbReference>
<protein>
    <submittedName>
        <fullName evidence="7">TetR family transcriptional regulator</fullName>
    </submittedName>
</protein>
<dbReference type="GO" id="GO:0003700">
    <property type="term" value="F:DNA-binding transcription factor activity"/>
    <property type="evidence" value="ECO:0007669"/>
    <property type="project" value="TreeGrafter"/>
</dbReference>
<organism evidence="7 8">
    <name type="scientific">Mycolicibacterium anyangense</name>
    <dbReference type="NCBI Taxonomy" id="1431246"/>
    <lineage>
        <taxon>Bacteria</taxon>
        <taxon>Bacillati</taxon>
        <taxon>Actinomycetota</taxon>
        <taxon>Actinomycetes</taxon>
        <taxon>Mycobacteriales</taxon>
        <taxon>Mycobacteriaceae</taxon>
        <taxon>Mycolicibacterium</taxon>
    </lineage>
</organism>
<dbReference type="Gene3D" id="1.10.357.10">
    <property type="entry name" value="Tetracycline Repressor, domain 2"/>
    <property type="match status" value="1"/>
</dbReference>
<dbReference type="InterPro" id="IPR001647">
    <property type="entry name" value="HTH_TetR"/>
</dbReference>
<keyword evidence="1" id="KW-0805">Transcription regulation</keyword>
<evidence type="ECO:0000256" key="1">
    <source>
        <dbReference type="ARBA" id="ARBA00023015"/>
    </source>
</evidence>
<evidence type="ECO:0000256" key="3">
    <source>
        <dbReference type="ARBA" id="ARBA00023163"/>
    </source>
</evidence>
<feature type="domain" description="HTH tetR-type" evidence="6">
    <location>
        <begin position="21"/>
        <end position="81"/>
    </location>
</feature>